<dbReference type="CDD" id="cd20654">
    <property type="entry name" value="CYP82"/>
    <property type="match status" value="1"/>
</dbReference>
<dbReference type="Pfam" id="PF00067">
    <property type="entry name" value="p450"/>
    <property type="match status" value="1"/>
</dbReference>
<evidence type="ECO:0000313" key="11">
    <source>
        <dbReference type="Proteomes" id="UP000525078"/>
    </source>
</evidence>
<dbReference type="EMBL" id="JAATIP010000135">
    <property type="protein sequence ID" value="KAF4368351.1"/>
    <property type="molecule type" value="Genomic_DNA"/>
</dbReference>
<accession>A0A7J6FCC9</accession>
<keyword evidence="3 7" id="KW-0479">Metal-binding</keyword>
<dbReference type="GO" id="GO:0004497">
    <property type="term" value="F:monooxygenase activity"/>
    <property type="evidence" value="ECO:0007669"/>
    <property type="project" value="UniProtKB-KW"/>
</dbReference>
<evidence type="ECO:0000256" key="9">
    <source>
        <dbReference type="SAM" id="Phobius"/>
    </source>
</evidence>
<dbReference type="Proteomes" id="UP000525078">
    <property type="component" value="Unassembled WGS sequence"/>
</dbReference>
<keyword evidence="6 8" id="KW-0503">Monooxygenase</keyword>
<protein>
    <recommendedName>
        <fullName evidence="12">Cytochrome P450</fullName>
    </recommendedName>
</protein>
<sequence length="580" mass="65469">MELSLQILTPLSLFTSLLVVFIYYVYILLRFKTQKKSPTTKHHEAPEPSGAWPIIGHLHLLGGEDQLLYRTLGAMAEKHGPAFNIRLGTRRAFVVSSWEVAKECFTINDKALASRPTTVAAKHMGYNYAVFGFAPYSPFWREMRKIATLELLSNRRLEMLKQVRISEVEVGIRELYKSCEVVVELSRWLEDLTLNMVVRMVAGKRYFGASGSDDQSGDEARRCHKAISEFFRLIGIFVVSDAVPFLWWLDLNGHEKAMKKTAKELDTILEGWVEEHRKKRASLSKATKEEEEEDFIDVMLSLQDQGALSNFQYDPSTSIKSTCLALILGGGDTTAGTITWAISLLLNNPQVLKKVQEELDLHVGKDRQVDDSDIKNLVYLQAIVKETLRLYPAGPLLGPREALEDCTVAGYHVPAGTRLVVNVWKIQRDPRVWSNPEKFEPERFLTSHAHVDMRGQQFELIPFGSGRRSCPGASFAIQVLHFTLARLLQGFEFKNSVDGPIDMSESPGLTIPKATPLEFLRLLNFAEISFYMLTTVKELTKNIAFPTLSTIAEVAMEDSMHKMAVMASNHVTPFRNISLE</sequence>
<dbReference type="InterPro" id="IPR002401">
    <property type="entry name" value="Cyt_P450_E_grp-I"/>
</dbReference>
<dbReference type="InterPro" id="IPR050651">
    <property type="entry name" value="Plant_Cytochrome_P450_Monoox"/>
</dbReference>
<comment type="similarity">
    <text evidence="1 8">Belongs to the cytochrome P450 family.</text>
</comment>
<dbReference type="FunFam" id="1.10.630.10:FF:000026">
    <property type="entry name" value="Cytochrome P450 82C4"/>
    <property type="match status" value="1"/>
</dbReference>
<dbReference type="SUPFAM" id="SSF48264">
    <property type="entry name" value="Cytochrome P450"/>
    <property type="match status" value="1"/>
</dbReference>
<evidence type="ECO:0000256" key="5">
    <source>
        <dbReference type="ARBA" id="ARBA00023004"/>
    </source>
</evidence>
<reference evidence="10 11" key="1">
    <citation type="journal article" date="2020" name="bioRxiv">
        <title>Sequence and annotation of 42 cannabis genomes reveals extensive copy number variation in cannabinoid synthesis and pathogen resistance genes.</title>
        <authorList>
            <person name="Mckernan K.J."/>
            <person name="Helbert Y."/>
            <person name="Kane L.T."/>
            <person name="Ebling H."/>
            <person name="Zhang L."/>
            <person name="Liu B."/>
            <person name="Eaton Z."/>
            <person name="Mclaughlin S."/>
            <person name="Kingan S."/>
            <person name="Baybayan P."/>
            <person name="Concepcion G."/>
            <person name="Jordan M."/>
            <person name="Riva A."/>
            <person name="Barbazuk W."/>
            <person name="Harkins T."/>
        </authorList>
    </citation>
    <scope>NUCLEOTIDE SEQUENCE [LARGE SCALE GENOMIC DNA]</scope>
    <source>
        <strain evidence="11">cv. Jamaican Lion 4</strain>
        <tissue evidence="10">Leaf</tissue>
    </source>
</reference>
<dbReference type="PROSITE" id="PS00086">
    <property type="entry name" value="CYTOCHROME_P450"/>
    <property type="match status" value="1"/>
</dbReference>
<evidence type="ECO:0000256" key="4">
    <source>
        <dbReference type="ARBA" id="ARBA00023002"/>
    </source>
</evidence>
<dbReference type="GO" id="GO:0005506">
    <property type="term" value="F:iron ion binding"/>
    <property type="evidence" value="ECO:0007669"/>
    <property type="project" value="InterPro"/>
</dbReference>
<keyword evidence="9" id="KW-1133">Transmembrane helix</keyword>
<dbReference type="PANTHER" id="PTHR47947:SF19">
    <property type="entry name" value="CYTOCHROME P450 82C3-RELATED"/>
    <property type="match status" value="1"/>
</dbReference>
<comment type="caution">
    <text evidence="10">The sequence shown here is derived from an EMBL/GenBank/DDBJ whole genome shotgun (WGS) entry which is preliminary data.</text>
</comment>
<dbReference type="InterPro" id="IPR001128">
    <property type="entry name" value="Cyt_P450"/>
</dbReference>
<keyword evidence="2 7" id="KW-0349">Heme</keyword>
<proteinExistence type="inferred from homology"/>
<dbReference type="InterPro" id="IPR017972">
    <property type="entry name" value="Cyt_P450_CS"/>
</dbReference>
<evidence type="ECO:0000256" key="1">
    <source>
        <dbReference type="ARBA" id="ARBA00010617"/>
    </source>
</evidence>
<feature type="non-terminal residue" evidence="10">
    <location>
        <position position="1"/>
    </location>
</feature>
<evidence type="ECO:0000256" key="2">
    <source>
        <dbReference type="ARBA" id="ARBA00022617"/>
    </source>
</evidence>
<feature type="transmembrane region" description="Helical" evidence="9">
    <location>
        <begin position="230"/>
        <end position="249"/>
    </location>
</feature>
<evidence type="ECO:0000256" key="8">
    <source>
        <dbReference type="RuleBase" id="RU000461"/>
    </source>
</evidence>
<dbReference type="GO" id="GO:0016705">
    <property type="term" value="F:oxidoreductase activity, acting on paired donors, with incorporation or reduction of molecular oxygen"/>
    <property type="evidence" value="ECO:0007669"/>
    <property type="project" value="InterPro"/>
</dbReference>
<dbReference type="PRINTS" id="PR00385">
    <property type="entry name" value="P450"/>
</dbReference>
<organism evidence="10 11">
    <name type="scientific">Cannabis sativa</name>
    <name type="common">Hemp</name>
    <name type="synonym">Marijuana</name>
    <dbReference type="NCBI Taxonomy" id="3483"/>
    <lineage>
        <taxon>Eukaryota</taxon>
        <taxon>Viridiplantae</taxon>
        <taxon>Streptophyta</taxon>
        <taxon>Embryophyta</taxon>
        <taxon>Tracheophyta</taxon>
        <taxon>Spermatophyta</taxon>
        <taxon>Magnoliopsida</taxon>
        <taxon>eudicotyledons</taxon>
        <taxon>Gunneridae</taxon>
        <taxon>Pentapetalae</taxon>
        <taxon>rosids</taxon>
        <taxon>fabids</taxon>
        <taxon>Rosales</taxon>
        <taxon>Cannabaceae</taxon>
        <taxon>Cannabis</taxon>
    </lineage>
</organism>
<keyword evidence="9" id="KW-0472">Membrane</keyword>
<name>A0A7J6FCC9_CANSA</name>
<feature type="transmembrane region" description="Helical" evidence="9">
    <location>
        <begin position="6"/>
        <end position="29"/>
    </location>
</feature>
<dbReference type="PRINTS" id="PR00463">
    <property type="entry name" value="EP450I"/>
</dbReference>
<evidence type="ECO:0000313" key="10">
    <source>
        <dbReference type="EMBL" id="KAF4368351.1"/>
    </source>
</evidence>
<dbReference type="PANTHER" id="PTHR47947">
    <property type="entry name" value="CYTOCHROME P450 82C3-RELATED"/>
    <property type="match status" value="1"/>
</dbReference>
<keyword evidence="9" id="KW-0812">Transmembrane</keyword>
<dbReference type="InterPro" id="IPR036396">
    <property type="entry name" value="Cyt_P450_sf"/>
</dbReference>
<evidence type="ECO:0000256" key="3">
    <source>
        <dbReference type="ARBA" id="ARBA00022723"/>
    </source>
</evidence>
<evidence type="ECO:0000256" key="7">
    <source>
        <dbReference type="PIRSR" id="PIRSR602401-1"/>
    </source>
</evidence>
<comment type="cofactor">
    <cofactor evidence="7">
        <name>heme</name>
        <dbReference type="ChEBI" id="CHEBI:30413"/>
    </cofactor>
</comment>
<dbReference type="Gene3D" id="1.10.630.10">
    <property type="entry name" value="Cytochrome P450"/>
    <property type="match status" value="1"/>
</dbReference>
<gene>
    <name evidence="10" type="ORF">F8388_019068</name>
</gene>
<keyword evidence="4 8" id="KW-0560">Oxidoreductase</keyword>
<dbReference type="AlphaFoldDB" id="A0A7J6FCC9"/>
<keyword evidence="5 7" id="KW-0408">Iron</keyword>
<evidence type="ECO:0008006" key="12">
    <source>
        <dbReference type="Google" id="ProtNLM"/>
    </source>
</evidence>
<feature type="binding site" description="axial binding residue" evidence="7">
    <location>
        <position position="470"/>
    </location>
    <ligand>
        <name>heme</name>
        <dbReference type="ChEBI" id="CHEBI:30413"/>
    </ligand>
    <ligandPart>
        <name>Fe</name>
        <dbReference type="ChEBI" id="CHEBI:18248"/>
    </ligandPart>
</feature>
<dbReference type="GO" id="GO:0020037">
    <property type="term" value="F:heme binding"/>
    <property type="evidence" value="ECO:0007669"/>
    <property type="project" value="InterPro"/>
</dbReference>
<evidence type="ECO:0000256" key="6">
    <source>
        <dbReference type="ARBA" id="ARBA00023033"/>
    </source>
</evidence>